<evidence type="ECO:0000313" key="1">
    <source>
        <dbReference type="EMBL" id="CAI5759805.1"/>
    </source>
</evidence>
<comment type="caution">
    <text evidence="1">The sequence shown here is derived from an EMBL/GenBank/DDBJ whole genome shotgun (WGS) entry which is preliminary data.</text>
</comment>
<dbReference type="Gene3D" id="1.10.472.10">
    <property type="entry name" value="Cyclin-like"/>
    <property type="match status" value="1"/>
</dbReference>
<evidence type="ECO:0000313" key="2">
    <source>
        <dbReference type="Proteomes" id="UP001152885"/>
    </source>
</evidence>
<dbReference type="InterPro" id="IPR013922">
    <property type="entry name" value="Cyclin_PHO80-like"/>
</dbReference>
<dbReference type="OrthoDB" id="286814at2759"/>
<sequence>MQSPNYSPKSSKKEVSLPSRATFQSHLLTPPNSQPQPNLSPNNYNYYSPYLNKTQFNSILINCSLNLLKIVFNDHAFNSNSIKLFIIEILKRSKTSIQTLQVLNYYIFKIIKKGINVDLDVKKLFLGLLIIASKFNQDCNYSFRNWCLICGLKEDGNKKKLTEIEFKCLNYLDYECYINGKKYDEWCKFLIIFGYDFIKSQKIIKNNEEITNVEIDWDTDITDKLSKWESFFKVFTFDHFEFLDINFETYFNAQLDKKIFIQQGQQSKKRQFVIDTVPIKKIKV</sequence>
<dbReference type="GO" id="GO:0005634">
    <property type="term" value="C:nucleus"/>
    <property type="evidence" value="ECO:0007669"/>
    <property type="project" value="TreeGrafter"/>
</dbReference>
<proteinExistence type="predicted"/>
<dbReference type="PANTHER" id="PTHR15615">
    <property type="match status" value="1"/>
</dbReference>
<dbReference type="CDD" id="cd20557">
    <property type="entry name" value="CYCLIN_ScPCL1-like"/>
    <property type="match status" value="1"/>
</dbReference>
<evidence type="ECO:0008006" key="3">
    <source>
        <dbReference type="Google" id="ProtNLM"/>
    </source>
</evidence>
<organism evidence="1 2">
    <name type="scientific">Candida verbasci</name>
    <dbReference type="NCBI Taxonomy" id="1227364"/>
    <lineage>
        <taxon>Eukaryota</taxon>
        <taxon>Fungi</taxon>
        <taxon>Dikarya</taxon>
        <taxon>Ascomycota</taxon>
        <taxon>Saccharomycotina</taxon>
        <taxon>Pichiomycetes</taxon>
        <taxon>Debaryomycetaceae</taxon>
        <taxon>Candida/Lodderomyces clade</taxon>
        <taxon>Candida</taxon>
    </lineage>
</organism>
<dbReference type="PANTHER" id="PTHR15615:SF36">
    <property type="entry name" value="PHO85 CYCLIN-5"/>
    <property type="match status" value="1"/>
</dbReference>
<accession>A0A9W4U089</accession>
<dbReference type="GO" id="GO:0000307">
    <property type="term" value="C:cyclin-dependent protein kinase holoenzyme complex"/>
    <property type="evidence" value="ECO:0007669"/>
    <property type="project" value="UniProtKB-ARBA"/>
</dbReference>
<protein>
    <recommendedName>
        <fullName evidence="3">Cyclin N-terminal domain-containing protein</fullName>
    </recommendedName>
</protein>
<dbReference type="Proteomes" id="UP001152885">
    <property type="component" value="Unassembled WGS sequence"/>
</dbReference>
<dbReference type="GO" id="GO:0016538">
    <property type="term" value="F:cyclin-dependent protein serine/threonine kinase regulator activity"/>
    <property type="evidence" value="ECO:0007669"/>
    <property type="project" value="TreeGrafter"/>
</dbReference>
<gene>
    <name evidence="1" type="ORF">CANVERA_P4317</name>
</gene>
<dbReference type="GO" id="GO:0019901">
    <property type="term" value="F:protein kinase binding"/>
    <property type="evidence" value="ECO:0007669"/>
    <property type="project" value="InterPro"/>
</dbReference>
<keyword evidence="2" id="KW-1185">Reference proteome</keyword>
<dbReference type="EMBL" id="CANTUO010000005">
    <property type="protein sequence ID" value="CAI5759805.1"/>
    <property type="molecule type" value="Genomic_DNA"/>
</dbReference>
<reference evidence="1" key="1">
    <citation type="submission" date="2022-12" db="EMBL/GenBank/DDBJ databases">
        <authorList>
            <person name="Brejova B."/>
        </authorList>
    </citation>
    <scope>NUCLEOTIDE SEQUENCE</scope>
</reference>
<dbReference type="AlphaFoldDB" id="A0A9W4U089"/>
<name>A0A9W4U089_9ASCO</name>